<dbReference type="AlphaFoldDB" id="V4CCG7"/>
<feature type="region of interest" description="Disordered" evidence="3">
    <location>
        <begin position="464"/>
        <end position="493"/>
    </location>
</feature>
<dbReference type="Pfam" id="PF12736">
    <property type="entry name" value="CABIT"/>
    <property type="match status" value="1"/>
</dbReference>
<keyword evidence="6" id="KW-1185">Reference proteome</keyword>
<sequence>MRENSAGKFYFHQLPDHTLIMAKKKDVKELELGACIAKPNLQWEAGIYTMRKLLESFQLPRVIRCDSSHFDLPTDSKSFNMAQPMLLYRQRSVRKLVASNLNYDKSKGKYVVIGDPLLIPEDYKGWFAHFGDPNTITDDPAIPVYTTVKNTAASGATKFLIGGTEKIVGLQMPSSKTSERPDSRSVFPGDVFKVSGTYVATTKYTKKRAFKDKILSREEQFLLCIDEGDREVLLPFEAKGQFHILTSSKDNVKVPVVQLHKIKQFPCVLKLVYGRGPSTPCSFTGTLLFSATFMEESVVSSTVFNVKNILLEIPVETVLKYNVAKNNQELIQNRGYKEAMVLYKERAELYMRQIKVSIVMPDTLDDVSLYSGPEHRAPLPPTRIRKTSTPVRQSAYEQHWLPKTKSTTHLELLSQKVPIQSNSNVTLCFGNSSFKIPVDHRGTIKVQKTYRGRPNQYSVTQMFSSPQHDVPNISPSSPRSSSPGLGRTDSSSSVEVVYENVTLLRRVVKDEIPDLPPPVPSRAPMYRMSTEEFNTSAFDNLQLGATAFSTSIDTQSVADSGVGGEDFQSSELAAQSVNDVQVILRQYGIKEDTLSIMRAQKLDGKALSKMDLGSLQKAFPSVKKLEIRKIALFIESRGQML</sequence>
<evidence type="ECO:0000313" key="6">
    <source>
        <dbReference type="Proteomes" id="UP000030746"/>
    </source>
</evidence>
<gene>
    <name evidence="5" type="ORF">LOTGIDRAFT_173733</name>
</gene>
<dbReference type="RefSeq" id="XP_009049749.1">
    <property type="nucleotide sequence ID" value="XM_009051501.1"/>
</dbReference>
<proteinExistence type="inferred from homology"/>
<comment type="similarity">
    <text evidence="1">Belongs to the GAREM family.</text>
</comment>
<dbReference type="Gene3D" id="1.10.150.50">
    <property type="entry name" value="Transcription Factor, Ets-1"/>
    <property type="match status" value="1"/>
</dbReference>
<keyword evidence="2" id="KW-0597">Phosphoprotein</keyword>
<dbReference type="Proteomes" id="UP000030746">
    <property type="component" value="Unassembled WGS sequence"/>
</dbReference>
<evidence type="ECO:0000313" key="5">
    <source>
        <dbReference type="EMBL" id="ESO99589.1"/>
    </source>
</evidence>
<protein>
    <recommendedName>
        <fullName evidence="4">CABIT domain-containing protein</fullName>
    </recommendedName>
</protein>
<evidence type="ECO:0000259" key="4">
    <source>
        <dbReference type="Pfam" id="PF12736"/>
    </source>
</evidence>
<organism evidence="5 6">
    <name type="scientific">Lottia gigantea</name>
    <name type="common">Giant owl limpet</name>
    <dbReference type="NCBI Taxonomy" id="225164"/>
    <lineage>
        <taxon>Eukaryota</taxon>
        <taxon>Metazoa</taxon>
        <taxon>Spiralia</taxon>
        <taxon>Lophotrochozoa</taxon>
        <taxon>Mollusca</taxon>
        <taxon>Gastropoda</taxon>
        <taxon>Patellogastropoda</taxon>
        <taxon>Lottioidea</taxon>
        <taxon>Lottiidae</taxon>
        <taxon>Lottia</taxon>
    </lineage>
</organism>
<dbReference type="PANTHER" id="PTHR14454">
    <property type="entry name" value="GRB2-ASSOCIATED AND REGULATOR OF MAPK PROTEIN FAMILY MEMBER"/>
    <property type="match status" value="1"/>
</dbReference>
<evidence type="ECO:0000256" key="2">
    <source>
        <dbReference type="ARBA" id="ARBA00022553"/>
    </source>
</evidence>
<feature type="domain" description="CABIT" evidence="4">
    <location>
        <begin position="59"/>
        <end position="327"/>
    </location>
</feature>
<dbReference type="OrthoDB" id="6076990at2759"/>
<evidence type="ECO:0000256" key="3">
    <source>
        <dbReference type="SAM" id="MobiDB-lite"/>
    </source>
</evidence>
<dbReference type="OMA" id="YKGWFAL"/>
<name>V4CCG7_LOTGI</name>
<reference evidence="5 6" key="1">
    <citation type="journal article" date="2013" name="Nature">
        <title>Insights into bilaterian evolution from three spiralian genomes.</title>
        <authorList>
            <person name="Simakov O."/>
            <person name="Marletaz F."/>
            <person name="Cho S.J."/>
            <person name="Edsinger-Gonzales E."/>
            <person name="Havlak P."/>
            <person name="Hellsten U."/>
            <person name="Kuo D.H."/>
            <person name="Larsson T."/>
            <person name="Lv J."/>
            <person name="Arendt D."/>
            <person name="Savage R."/>
            <person name="Osoegawa K."/>
            <person name="de Jong P."/>
            <person name="Grimwood J."/>
            <person name="Chapman J.A."/>
            <person name="Shapiro H."/>
            <person name="Aerts A."/>
            <person name="Otillar R.P."/>
            <person name="Terry A.Y."/>
            <person name="Boore J.L."/>
            <person name="Grigoriev I.V."/>
            <person name="Lindberg D.R."/>
            <person name="Seaver E.C."/>
            <person name="Weisblat D.A."/>
            <person name="Putnam N.H."/>
            <person name="Rokhsar D.S."/>
        </authorList>
    </citation>
    <scope>NUCLEOTIDE SEQUENCE [LARGE SCALE GENOMIC DNA]</scope>
</reference>
<dbReference type="HOGENOM" id="CLU_427177_0_0_1"/>
<dbReference type="InterPro" id="IPR013761">
    <property type="entry name" value="SAM/pointed_sf"/>
</dbReference>
<feature type="compositionally biased region" description="Low complexity" evidence="3">
    <location>
        <begin position="474"/>
        <end position="483"/>
    </location>
</feature>
<accession>V4CCG7</accession>
<dbReference type="KEGG" id="lgi:LOTGIDRAFT_173733"/>
<dbReference type="PANTHER" id="PTHR14454:SF12">
    <property type="entry name" value="GRB2-ASSOCIATED AND REGULATOR OF MAPK PROTEIN 2-LIKE"/>
    <property type="match status" value="1"/>
</dbReference>
<evidence type="ECO:0000256" key="1">
    <source>
        <dbReference type="ARBA" id="ARBA00006392"/>
    </source>
</evidence>
<dbReference type="CTD" id="20242493"/>
<dbReference type="InterPro" id="IPR025946">
    <property type="entry name" value="CABIT_dom"/>
</dbReference>
<dbReference type="GeneID" id="20242493"/>
<dbReference type="EMBL" id="KB201021">
    <property type="protein sequence ID" value="ESO99589.1"/>
    <property type="molecule type" value="Genomic_DNA"/>
</dbReference>
<dbReference type="InterPro" id="IPR052281">
    <property type="entry name" value="GAREM"/>
</dbReference>
<feature type="region of interest" description="Disordered" evidence="3">
    <location>
        <begin position="371"/>
        <end position="391"/>
    </location>
</feature>